<keyword evidence="9 15" id="KW-1133">Transmembrane helix</keyword>
<evidence type="ECO:0000256" key="3">
    <source>
        <dbReference type="ARBA" id="ARBA00007294"/>
    </source>
</evidence>
<sequence>MACAVRKTSLCIRGVKPLCLNSLSSRGLVVASRKRWDEEPHRLATVRRSVTTHSAAALVSKAASTHWTSERVVSVVLLGMAPAAYLYPGAVLDFSVATALTLHGHWGVGQVVTDYVHGDLKIKLAKSVLFVTSMVTFAGLCYFNYNDVGLCRAVALLWGL</sequence>
<dbReference type="PANTHER" id="PTHR13337">
    <property type="entry name" value="SUCCINATE DEHYDROGENASE"/>
    <property type="match status" value="1"/>
</dbReference>
<dbReference type="EMBL" id="BT074664">
    <property type="protein sequence ID" value="ACO09088.1"/>
    <property type="molecule type" value="mRNA"/>
</dbReference>
<feature type="binding site" evidence="13">
    <location>
        <position position="115"/>
    </location>
    <ligand>
        <name>a ubiquinone</name>
        <dbReference type="ChEBI" id="CHEBI:16389"/>
        <note>ligand shared with IP/SDHB</note>
    </ligand>
</feature>
<evidence type="ECO:0000256" key="5">
    <source>
        <dbReference type="ARBA" id="ARBA00022448"/>
    </source>
</evidence>
<keyword evidence="7 15" id="KW-0999">Mitochondrion inner membrane</keyword>
<keyword evidence="14 15" id="KW-0479">Metal-binding</keyword>
<keyword evidence="11 15" id="KW-0472">Membrane</keyword>
<feature type="binding site" description="axial binding residue" evidence="14">
    <location>
        <position position="103"/>
    </location>
    <ligand>
        <name>heme b</name>
        <dbReference type="ChEBI" id="CHEBI:60344"/>
        <note>ligand shared with SDHC</note>
    </ligand>
    <ligandPart>
        <name>Fe</name>
        <dbReference type="ChEBI" id="CHEBI:18248"/>
    </ligandPart>
</feature>
<keyword evidence="10 15" id="KW-0496">Mitochondrion</keyword>
<dbReference type="GO" id="GO:0048039">
    <property type="term" value="F:ubiquinone binding"/>
    <property type="evidence" value="ECO:0007669"/>
    <property type="project" value="TreeGrafter"/>
</dbReference>
<keyword evidence="15" id="KW-0816">Tricarboxylic acid cycle</keyword>
<dbReference type="AlphaFoldDB" id="C1BJ85"/>
<comment type="function">
    <text evidence="12">Membrane-anchoring subunit of succinate dehydrogenase (SDH) that is involved in complex II of the mitochondrial electron transport chain and is responsible for transferring electrons from succinate to ubiquinone (coenzyme Q). SDH also oxidizes malate to the non-canonical enol form of oxaloacetate, enol-oxaloacetate. Enol-oxaloacetate, which is a potent inhibitor of the succinate dehydrogenase activity, is further isomerized into keto-oxaloacetate.</text>
</comment>
<keyword evidence="8 15" id="KW-0809">Transit peptide</keyword>
<evidence type="ECO:0000256" key="15">
    <source>
        <dbReference type="RuleBase" id="RU364031"/>
    </source>
</evidence>
<proteinExistence type="evidence at transcript level"/>
<keyword evidence="6 15" id="KW-0812">Transmembrane</keyword>
<evidence type="ECO:0000256" key="6">
    <source>
        <dbReference type="ARBA" id="ARBA00022692"/>
    </source>
</evidence>
<name>C1BJ85_OSMMO</name>
<comment type="subunit">
    <text evidence="4">Component of complex II composed of four subunits: the flavoprotein (FP) SDHA, iron-sulfur protein (IP) SDHB, and a cytochrome b560 composed of SDHC and SDHD.</text>
</comment>
<feature type="transmembrane region" description="Helical" evidence="15">
    <location>
        <begin position="127"/>
        <end position="145"/>
    </location>
</feature>
<reference evidence="16" key="1">
    <citation type="submission" date="2009-03" db="EMBL/GenBank/DDBJ databases">
        <title>Osmerus mordax full-length cDNAs.</title>
        <authorList>
            <person name="von Schalburg K."/>
            <person name="Leong J."/>
            <person name="Cooper G."/>
            <person name="Davidson W.S."/>
            <person name="Koop B.F."/>
        </authorList>
    </citation>
    <scope>NUCLEOTIDE SEQUENCE</scope>
    <source>
        <tissue evidence="16">Brain</tissue>
    </source>
</reference>
<comment type="similarity">
    <text evidence="3 15">Belongs to the CybS family.</text>
</comment>
<dbReference type="CDD" id="cd03496">
    <property type="entry name" value="SQR_TypeC_CybS"/>
    <property type="match status" value="1"/>
</dbReference>
<dbReference type="GO" id="GO:0020037">
    <property type="term" value="F:heme binding"/>
    <property type="evidence" value="ECO:0007669"/>
    <property type="project" value="TreeGrafter"/>
</dbReference>
<organism evidence="16">
    <name type="scientific">Osmerus mordax</name>
    <name type="common">Rainbow smelt</name>
    <name type="synonym">Atherina mordax</name>
    <dbReference type="NCBI Taxonomy" id="8014"/>
    <lineage>
        <taxon>Eukaryota</taxon>
        <taxon>Metazoa</taxon>
        <taxon>Chordata</taxon>
        <taxon>Craniata</taxon>
        <taxon>Vertebrata</taxon>
        <taxon>Euteleostomi</taxon>
        <taxon>Actinopterygii</taxon>
        <taxon>Neopterygii</taxon>
        <taxon>Teleostei</taxon>
        <taxon>Stomiati</taxon>
        <taxon>Osmeriformes</taxon>
        <taxon>Osmeridae</taxon>
        <taxon>Osmerus</taxon>
    </lineage>
</organism>
<evidence type="ECO:0000256" key="7">
    <source>
        <dbReference type="ARBA" id="ARBA00022792"/>
    </source>
</evidence>
<dbReference type="Gene3D" id="1.20.1300.10">
    <property type="entry name" value="Fumarate reductase/succinate dehydrogenase, transmembrane subunit"/>
    <property type="match status" value="1"/>
</dbReference>
<dbReference type="SUPFAM" id="SSF81343">
    <property type="entry name" value="Fumarate reductase respiratory complex transmembrane subunits"/>
    <property type="match status" value="1"/>
</dbReference>
<dbReference type="PANTHER" id="PTHR13337:SF2">
    <property type="entry name" value="SUCCINATE DEHYDROGENASE [UBIQUINONE] CYTOCHROME B SMALL SUBUNIT, MITOCHONDRIAL"/>
    <property type="match status" value="1"/>
</dbReference>
<dbReference type="GO" id="GO:0006121">
    <property type="term" value="P:mitochondrial electron transport, succinate to ubiquinone"/>
    <property type="evidence" value="ECO:0007669"/>
    <property type="project" value="TreeGrafter"/>
</dbReference>
<dbReference type="GO" id="GO:0006099">
    <property type="term" value="P:tricarboxylic acid cycle"/>
    <property type="evidence" value="ECO:0007669"/>
    <property type="project" value="UniProtKB-KW"/>
</dbReference>
<gene>
    <name evidence="16" type="primary">DHSD</name>
</gene>
<dbReference type="GO" id="GO:0005743">
    <property type="term" value="C:mitochondrial inner membrane"/>
    <property type="evidence" value="ECO:0007669"/>
    <property type="project" value="UniProtKB-SubCell"/>
</dbReference>
<evidence type="ECO:0000256" key="14">
    <source>
        <dbReference type="PIRSR" id="PIRSR607992-2"/>
    </source>
</evidence>
<evidence type="ECO:0000256" key="1">
    <source>
        <dbReference type="ARBA" id="ARBA00004448"/>
    </source>
</evidence>
<dbReference type="InterPro" id="IPR034804">
    <property type="entry name" value="SQR/QFR_C/D"/>
</dbReference>
<evidence type="ECO:0000256" key="12">
    <source>
        <dbReference type="ARBA" id="ARBA00045847"/>
    </source>
</evidence>
<evidence type="ECO:0000256" key="10">
    <source>
        <dbReference type="ARBA" id="ARBA00023128"/>
    </source>
</evidence>
<keyword evidence="14" id="KW-0408">Iron</keyword>
<protein>
    <recommendedName>
        <fullName evidence="15">Succinate dehydrogenase [ubiquinone] cytochrome b small subunit</fullName>
    </recommendedName>
</protein>
<dbReference type="GO" id="GO:0046872">
    <property type="term" value="F:metal ion binding"/>
    <property type="evidence" value="ECO:0007669"/>
    <property type="project" value="UniProtKB-KW"/>
</dbReference>
<comment type="caution">
    <text evidence="15">Lacks conserved residue(s) required for the propagation of feature annotation.</text>
</comment>
<evidence type="ECO:0000313" key="16">
    <source>
        <dbReference type="EMBL" id="ACO09088.1"/>
    </source>
</evidence>
<dbReference type="Pfam" id="PF05328">
    <property type="entry name" value="CybS"/>
    <property type="match status" value="1"/>
</dbReference>
<comment type="pathway">
    <text evidence="2">Carbohydrate metabolism; tricarboxylic acid cycle.</text>
</comment>
<evidence type="ECO:0000256" key="4">
    <source>
        <dbReference type="ARBA" id="ARBA00011758"/>
    </source>
</evidence>
<keyword evidence="15" id="KW-0249">Electron transport</keyword>
<evidence type="ECO:0000256" key="11">
    <source>
        <dbReference type="ARBA" id="ARBA00023136"/>
    </source>
</evidence>
<evidence type="ECO:0000256" key="8">
    <source>
        <dbReference type="ARBA" id="ARBA00022946"/>
    </source>
</evidence>
<evidence type="ECO:0000256" key="9">
    <source>
        <dbReference type="ARBA" id="ARBA00022989"/>
    </source>
</evidence>
<accession>C1BJ85</accession>
<comment type="subcellular location">
    <subcellularLocation>
        <location evidence="1 15">Mitochondrion inner membrane</location>
        <topology evidence="1 15">Multi-pass membrane protein</topology>
    </subcellularLocation>
</comment>
<evidence type="ECO:0000256" key="13">
    <source>
        <dbReference type="PIRSR" id="PIRSR607992-1"/>
    </source>
</evidence>
<keyword evidence="5 15" id="KW-0813">Transport</keyword>
<dbReference type="InterPro" id="IPR007992">
    <property type="entry name" value="CybS"/>
</dbReference>
<evidence type="ECO:0000256" key="2">
    <source>
        <dbReference type="ARBA" id="ARBA00005163"/>
    </source>
</evidence>
<keyword evidence="15" id="KW-0349">Heme</keyword>